<evidence type="ECO:0000313" key="3">
    <source>
        <dbReference type="EMBL" id="SVE22180.1"/>
    </source>
</evidence>
<organism evidence="3">
    <name type="scientific">marine metagenome</name>
    <dbReference type="NCBI Taxonomy" id="408172"/>
    <lineage>
        <taxon>unclassified sequences</taxon>
        <taxon>metagenomes</taxon>
        <taxon>ecological metagenomes</taxon>
    </lineage>
</organism>
<dbReference type="InterPro" id="IPR000917">
    <property type="entry name" value="Sulfatase_N"/>
</dbReference>
<dbReference type="PANTHER" id="PTHR42693">
    <property type="entry name" value="ARYLSULFATASE FAMILY MEMBER"/>
    <property type="match status" value="1"/>
</dbReference>
<dbReference type="PANTHER" id="PTHR42693:SF33">
    <property type="entry name" value="ARYLSULFATASE"/>
    <property type="match status" value="1"/>
</dbReference>
<sequence length="209" mass="22750">MADRPNIIFILTDQHRLSGISAYGETPCRTPNIDRLANEGVLFKNAYTVYPVCSPARGTLQTGVYPHTHGITSNTHEVGCSVHELEDRPELLPRRLLAAGYGAGFTGKWHLGSEKTSTFQGSNKPSSPSRIGYEGQDFAGHGGAGQAYPAYLEWLHSKGHKLGVKPWNEPTTMIRNGIGELTVPTEATVPAYLVDNVIEMAQSFTGRNL</sequence>
<reference evidence="3" key="1">
    <citation type="submission" date="2018-05" db="EMBL/GenBank/DDBJ databases">
        <authorList>
            <person name="Lanie J.A."/>
            <person name="Ng W.-L."/>
            <person name="Kazmierczak K.M."/>
            <person name="Andrzejewski T.M."/>
            <person name="Davidsen T.M."/>
            <person name="Wayne K.J."/>
            <person name="Tettelin H."/>
            <person name="Glass J.I."/>
            <person name="Rusch D."/>
            <person name="Podicherti R."/>
            <person name="Tsui H.-C.T."/>
            <person name="Winkler M.E."/>
        </authorList>
    </citation>
    <scope>NUCLEOTIDE SEQUENCE</scope>
</reference>
<dbReference type="Pfam" id="PF00884">
    <property type="entry name" value="Sulfatase"/>
    <property type="match status" value="1"/>
</dbReference>
<dbReference type="GO" id="GO:0004065">
    <property type="term" value="F:arylsulfatase activity"/>
    <property type="evidence" value="ECO:0007669"/>
    <property type="project" value="TreeGrafter"/>
</dbReference>
<comment type="similarity">
    <text evidence="1">Belongs to the sulfatase family.</text>
</comment>
<dbReference type="EMBL" id="UINC01202399">
    <property type="protein sequence ID" value="SVE22180.1"/>
    <property type="molecule type" value="Genomic_DNA"/>
</dbReference>
<accession>A0A383BQQ7</accession>
<evidence type="ECO:0000256" key="1">
    <source>
        <dbReference type="ARBA" id="ARBA00008779"/>
    </source>
</evidence>
<feature type="non-terminal residue" evidence="3">
    <location>
        <position position="209"/>
    </location>
</feature>
<dbReference type="AlphaFoldDB" id="A0A383BQQ7"/>
<dbReference type="SUPFAM" id="SSF53649">
    <property type="entry name" value="Alkaline phosphatase-like"/>
    <property type="match status" value="1"/>
</dbReference>
<name>A0A383BQQ7_9ZZZZ</name>
<dbReference type="Gene3D" id="3.40.720.10">
    <property type="entry name" value="Alkaline Phosphatase, subunit A"/>
    <property type="match status" value="1"/>
</dbReference>
<feature type="domain" description="Sulfatase N-terminal" evidence="2">
    <location>
        <begin position="5"/>
        <end position="119"/>
    </location>
</feature>
<gene>
    <name evidence="3" type="ORF">METZ01_LOCUS475034</name>
</gene>
<evidence type="ECO:0000259" key="2">
    <source>
        <dbReference type="Pfam" id="PF00884"/>
    </source>
</evidence>
<protein>
    <recommendedName>
        <fullName evidence="2">Sulfatase N-terminal domain-containing protein</fullName>
    </recommendedName>
</protein>
<dbReference type="InterPro" id="IPR050738">
    <property type="entry name" value="Sulfatase"/>
</dbReference>
<proteinExistence type="inferred from homology"/>
<dbReference type="InterPro" id="IPR017850">
    <property type="entry name" value="Alkaline_phosphatase_core_sf"/>
</dbReference>